<reference evidence="10" key="1">
    <citation type="submission" date="2022-03" db="EMBL/GenBank/DDBJ databases">
        <authorList>
            <person name="Tunstrom K."/>
        </authorList>
    </citation>
    <scope>NUCLEOTIDE SEQUENCE</scope>
</reference>
<dbReference type="PANTHER" id="PTHR47111:SF1">
    <property type="entry name" value="SET AND MYND DOMAIN-CONTAINING PROTEIN 4"/>
    <property type="match status" value="1"/>
</dbReference>
<gene>
    <name evidence="10" type="ORF">EEDITHA_LOCUS8497</name>
</gene>
<evidence type="ECO:0000256" key="4">
    <source>
        <dbReference type="ARBA" id="ARBA00093423"/>
    </source>
</evidence>
<evidence type="ECO:0000256" key="2">
    <source>
        <dbReference type="ARBA" id="ARBA00022771"/>
    </source>
</evidence>
<proteinExistence type="predicted"/>
<dbReference type="InterPro" id="IPR011990">
    <property type="entry name" value="TPR-like_helical_dom_sf"/>
</dbReference>
<accession>A0AAU9U0E0</accession>
<evidence type="ECO:0000259" key="9">
    <source>
        <dbReference type="PROSITE" id="PS50865"/>
    </source>
</evidence>
<comment type="function">
    <text evidence="4">Protein-lysine N-methyltransferase. Monomethylates PRMT5, modulating its transcriptional activity. May also act as a histone methyltransferase. Plays a critical role in cardiac development. Acts as a key epigenetic regulator of gene expression during cardiac development via its dual activities as a methyltransferase and negative regulator of HDAC1.</text>
</comment>
<dbReference type="AlphaFoldDB" id="A0AAU9U0E0"/>
<name>A0AAU9U0E0_EUPED</name>
<feature type="domain" description="SET" evidence="8">
    <location>
        <begin position="182"/>
        <end position="471"/>
    </location>
</feature>
<evidence type="ECO:0000313" key="11">
    <source>
        <dbReference type="Proteomes" id="UP001153954"/>
    </source>
</evidence>
<dbReference type="EMBL" id="CAKOGL010000012">
    <property type="protein sequence ID" value="CAH2092770.1"/>
    <property type="molecule type" value="Genomic_DNA"/>
</dbReference>
<evidence type="ECO:0000259" key="8">
    <source>
        <dbReference type="PROSITE" id="PS50280"/>
    </source>
</evidence>
<dbReference type="PANTHER" id="PTHR47111">
    <property type="entry name" value="BCDNA.LD29892"/>
    <property type="match status" value="1"/>
</dbReference>
<dbReference type="GO" id="GO:0008270">
    <property type="term" value="F:zinc ion binding"/>
    <property type="evidence" value="ECO:0007669"/>
    <property type="project" value="UniProtKB-KW"/>
</dbReference>
<keyword evidence="3" id="KW-0862">Zinc</keyword>
<dbReference type="GO" id="GO:0008757">
    <property type="term" value="F:S-adenosylmethionine-dependent methyltransferase activity"/>
    <property type="evidence" value="ECO:0007669"/>
    <property type="project" value="UniProtKB-ARBA"/>
</dbReference>
<dbReference type="PROSITE" id="PS50865">
    <property type="entry name" value="ZF_MYND_2"/>
    <property type="match status" value="1"/>
</dbReference>
<evidence type="ECO:0000313" key="10">
    <source>
        <dbReference type="EMBL" id="CAH2092770.1"/>
    </source>
</evidence>
<dbReference type="Gene3D" id="2.170.270.10">
    <property type="entry name" value="SET domain"/>
    <property type="match status" value="1"/>
</dbReference>
<keyword evidence="2 7" id="KW-0863">Zinc-finger</keyword>
<dbReference type="SMART" id="SM00317">
    <property type="entry name" value="SET"/>
    <property type="match status" value="1"/>
</dbReference>
<dbReference type="Gene3D" id="1.10.220.160">
    <property type="match status" value="1"/>
</dbReference>
<comment type="caution">
    <text evidence="10">The sequence shown here is derived from an EMBL/GenBank/DDBJ whole genome shotgun (WGS) entry which is preliminary data.</text>
</comment>
<evidence type="ECO:0000256" key="3">
    <source>
        <dbReference type="ARBA" id="ARBA00022833"/>
    </source>
</evidence>
<keyword evidence="1" id="KW-0479">Metal-binding</keyword>
<dbReference type="GO" id="GO:0008170">
    <property type="term" value="F:N-methyltransferase activity"/>
    <property type="evidence" value="ECO:0007669"/>
    <property type="project" value="UniProtKB-ARBA"/>
</dbReference>
<keyword evidence="11" id="KW-1185">Reference proteome</keyword>
<dbReference type="InterPro" id="IPR001214">
    <property type="entry name" value="SET_dom"/>
</dbReference>
<dbReference type="PROSITE" id="PS50280">
    <property type="entry name" value="SET"/>
    <property type="match status" value="1"/>
</dbReference>
<dbReference type="SUPFAM" id="SSF144232">
    <property type="entry name" value="HIT/MYND zinc finger-like"/>
    <property type="match status" value="1"/>
</dbReference>
<organism evidence="10 11">
    <name type="scientific">Euphydryas editha</name>
    <name type="common">Edith's checkerspot</name>
    <dbReference type="NCBI Taxonomy" id="104508"/>
    <lineage>
        <taxon>Eukaryota</taxon>
        <taxon>Metazoa</taxon>
        <taxon>Ecdysozoa</taxon>
        <taxon>Arthropoda</taxon>
        <taxon>Hexapoda</taxon>
        <taxon>Insecta</taxon>
        <taxon>Pterygota</taxon>
        <taxon>Neoptera</taxon>
        <taxon>Endopterygota</taxon>
        <taxon>Lepidoptera</taxon>
        <taxon>Glossata</taxon>
        <taxon>Ditrysia</taxon>
        <taxon>Papilionoidea</taxon>
        <taxon>Nymphalidae</taxon>
        <taxon>Nymphalinae</taxon>
        <taxon>Euphydryas</taxon>
    </lineage>
</organism>
<evidence type="ECO:0000256" key="1">
    <source>
        <dbReference type="ARBA" id="ARBA00022723"/>
    </source>
</evidence>
<dbReference type="Gene3D" id="1.25.40.10">
    <property type="entry name" value="Tetratricopeptide repeat domain"/>
    <property type="match status" value="1"/>
</dbReference>
<dbReference type="SUPFAM" id="SSF82199">
    <property type="entry name" value="SET domain"/>
    <property type="match status" value="1"/>
</dbReference>
<evidence type="ECO:0000256" key="6">
    <source>
        <dbReference type="ARBA" id="ARBA00093680"/>
    </source>
</evidence>
<sequence length="605" mass="69468">MSIDSCYEGVIAKLTSQDKIKQISQELFSLQTNSERVLFVYKILEDLNAFPTVTKMKKNNDLSLHYRNLGNKCFEQTKYYKAWQYYNLSLLNATPNSEKYCLALSNRSAVFYELNKYKECLQDISTFFSLEFPQRLTEKLNNRKEMCNQALSKQTEGLKSDDFQNFLEMKSEKDSRYLCASSKLKVVNTEEMGRHVIAKEDIKVGEVIVEENPYLTLLLKTQYLFCCNYCLSRSLNLLPCDECCFCLYCSKECKEKAKQEFHAIECPLMATLVEMDFTKLELLALRTVLKARHDHDNWDDLFKTIENAEANIGTELQGHVQIDDKWVYDSKYYASIHTLATNLDRRSISDIFQKSVTAVVFLRFLKFNSNFLKTENEDQSDKVFKCVAELLLLHLMTTPTNMHGISFNTESEIGTFVDEISVASAPYAFCSLINHSCAPNVVRFNKLGTGSMSVIALRPIKKGMQIFDNYGPHHALEGRNSRQATLKFQYKFNCLCEACVNNWPTYIHLSMTAKKIPAKLVRSKNNFLNESVIDKLQKGDIDTASKIYKRLCVLCEILEPYAPCVELCDCQEALKQCLAIFSGLVPYGNNLIINWKPVTSNESKN</sequence>
<protein>
    <recommendedName>
        <fullName evidence="5">Protein-lysine N-methyltransferase SMYD4</fullName>
    </recommendedName>
    <alternativeName>
        <fullName evidence="6">SET and MYND domain-containing protein 4</fullName>
    </alternativeName>
</protein>
<feature type="domain" description="MYND-type" evidence="9">
    <location>
        <begin position="227"/>
        <end position="266"/>
    </location>
</feature>
<dbReference type="SUPFAM" id="SSF48452">
    <property type="entry name" value="TPR-like"/>
    <property type="match status" value="1"/>
</dbReference>
<dbReference type="InterPro" id="IPR002893">
    <property type="entry name" value="Znf_MYND"/>
</dbReference>
<evidence type="ECO:0000256" key="5">
    <source>
        <dbReference type="ARBA" id="ARBA00093635"/>
    </source>
</evidence>
<evidence type="ECO:0000256" key="7">
    <source>
        <dbReference type="PROSITE-ProRule" id="PRU00134"/>
    </source>
</evidence>
<dbReference type="CDD" id="cd10536">
    <property type="entry name" value="SET_SMYD4"/>
    <property type="match status" value="1"/>
</dbReference>
<dbReference type="InterPro" id="IPR046341">
    <property type="entry name" value="SET_dom_sf"/>
</dbReference>
<dbReference type="GO" id="GO:0008276">
    <property type="term" value="F:protein methyltransferase activity"/>
    <property type="evidence" value="ECO:0007669"/>
    <property type="project" value="UniProtKB-ARBA"/>
</dbReference>
<dbReference type="Gene3D" id="6.10.140.2220">
    <property type="match status" value="1"/>
</dbReference>
<dbReference type="Proteomes" id="UP001153954">
    <property type="component" value="Unassembled WGS sequence"/>
</dbReference>
<dbReference type="InterPro" id="IPR044421">
    <property type="entry name" value="SMYD4_SET"/>
</dbReference>
<dbReference type="Pfam" id="PF00856">
    <property type="entry name" value="SET"/>
    <property type="match status" value="1"/>
</dbReference>